<dbReference type="Gene3D" id="3.40.1000.10">
    <property type="entry name" value="Mog1/PsbP, alpha/beta/alpha sandwich"/>
    <property type="match status" value="1"/>
</dbReference>
<dbReference type="RefSeq" id="WP_126988288.1">
    <property type="nucleotide sequence ID" value="NZ_ML133858.1"/>
</dbReference>
<keyword evidence="2" id="KW-1185">Reference proteome</keyword>
<evidence type="ECO:0008006" key="3">
    <source>
        <dbReference type="Google" id="ProtNLM"/>
    </source>
</evidence>
<gene>
    <name evidence="1" type="ORF">DS079_12980</name>
</gene>
<comment type="caution">
    <text evidence="1">The sequence shown here is derived from an EMBL/GenBank/DDBJ whole genome shotgun (WGS) entry which is preliminary data.</text>
</comment>
<accession>A0A426SI71</accession>
<proteinExistence type="predicted"/>
<organism evidence="1 2">
    <name type="scientific">Brachybacterium paraconglomeratum</name>
    <dbReference type="NCBI Taxonomy" id="173362"/>
    <lineage>
        <taxon>Bacteria</taxon>
        <taxon>Bacillati</taxon>
        <taxon>Actinomycetota</taxon>
        <taxon>Actinomycetes</taxon>
        <taxon>Micrococcales</taxon>
        <taxon>Dermabacteraceae</taxon>
        <taxon>Brachybacterium</taxon>
    </lineage>
</organism>
<protein>
    <recommendedName>
        <fullName evidence="3">Lipoprotein LpqN</fullName>
    </recommendedName>
</protein>
<dbReference type="Proteomes" id="UP000274327">
    <property type="component" value="Unassembled WGS sequence"/>
</dbReference>
<evidence type="ECO:0000313" key="1">
    <source>
        <dbReference type="EMBL" id="RRR17846.1"/>
    </source>
</evidence>
<evidence type="ECO:0000313" key="2">
    <source>
        <dbReference type="Proteomes" id="UP000274327"/>
    </source>
</evidence>
<reference evidence="1 2" key="1">
    <citation type="submission" date="2018-07" db="EMBL/GenBank/DDBJ databases">
        <title>Brachybacteriurn paraconglorneratum KCTC 9916.</title>
        <authorList>
            <person name="Li Y."/>
        </authorList>
    </citation>
    <scope>NUCLEOTIDE SEQUENCE [LARGE SCALE GENOMIC DNA]</scope>
    <source>
        <strain evidence="1 2">KCTC 9916</strain>
    </source>
</reference>
<dbReference type="EMBL" id="QOCI01000010">
    <property type="protein sequence ID" value="RRR17846.1"/>
    <property type="molecule type" value="Genomic_DNA"/>
</dbReference>
<dbReference type="AlphaFoldDB" id="A0A426SI71"/>
<sequence>MEHSTVKSIEYPSADFPAPPRVRVEVPEDWEPLTVPGVQLAVAQPRVDGRFRANVVVTVQRFGPEFTLEAAGAGLEQRKASLPELEELGTGEIEIEGTTWIASEYGYTQPGRPTVVQAARYAVIDRGGVAADVLEIVGSCGAESADEEIETVRAIQDSLQLTLD</sequence>
<dbReference type="GeneID" id="78121937"/>
<name>A0A426SI71_9MICO</name>